<dbReference type="EMBL" id="MH790583">
    <property type="protein sequence ID" value="QBH78356.1"/>
    <property type="molecule type" value="Genomic_DNA"/>
</dbReference>
<dbReference type="EMBL" id="MH790635">
    <property type="protein sequence ID" value="QBH82902.1"/>
    <property type="molecule type" value="Genomic_DNA"/>
</dbReference>
<name>A0A481TQE2_HHV2</name>
<evidence type="ECO:0000313" key="4">
    <source>
        <dbReference type="EMBL" id="QBH82758.1"/>
    </source>
</evidence>
<reference evidence="5" key="1">
    <citation type="submission" date="2018-08" db="EMBL/GenBank/DDBJ databases">
        <title>HSV2 whole genome sequences from clinical isolates.</title>
        <authorList>
            <person name="Roychoudhury P."/>
            <person name="Greninger A.L."/>
            <person name="Jerome K.R."/>
            <person name="Johnston C."/>
            <person name="Wald A."/>
            <person name="Xie H."/>
        </authorList>
    </citation>
    <scope>NUCLEOTIDE SEQUENCE</scope>
    <source>
        <strain evidence="4">2000-9815</strain>
        <strain evidence="2">2003-24998</strain>
        <strain evidence="3">2006-13867CAM</strain>
        <strain evidence="6">2008-483</strain>
        <strain evidence="5">2010-8179</strain>
        <strain evidence="1">2012-15948</strain>
    </source>
</reference>
<dbReference type="EMBL" id="MH790660">
    <property type="protein sequence ID" value="QBH85116.1"/>
    <property type="molecule type" value="Genomic_DNA"/>
</dbReference>
<accession>A0A481TQE2</accession>
<sequence length="43" mass="4789">MAMIRGHVRSRRSINASTRPSCCIVGEYSWPNVDMTSSRTSTS</sequence>
<organismHost>
    <name type="scientific">Homo sapiens</name>
    <name type="common">Human</name>
    <dbReference type="NCBI Taxonomy" id="9606"/>
</organismHost>
<dbReference type="EMBL" id="MH790634">
    <property type="protein sequence ID" value="QBH82758.1"/>
    <property type="molecule type" value="Genomic_DNA"/>
</dbReference>
<protein>
    <submittedName>
        <fullName evidence="5">Uncharacterized protein</fullName>
    </submittedName>
</protein>
<evidence type="ECO:0000313" key="5">
    <source>
        <dbReference type="EMBL" id="QBH82902.1"/>
    </source>
</evidence>
<dbReference type="EMBL" id="MH790556">
    <property type="protein sequence ID" value="QBH76096.1"/>
    <property type="molecule type" value="Genomic_DNA"/>
</dbReference>
<evidence type="ECO:0000313" key="3">
    <source>
        <dbReference type="EMBL" id="QBH80555.1"/>
    </source>
</evidence>
<organism evidence="5">
    <name type="scientific">Human herpesvirus 2</name>
    <name type="common">HHV-2</name>
    <name type="synonym">Human herpes simplex virus 2</name>
    <dbReference type="NCBI Taxonomy" id="10310"/>
    <lineage>
        <taxon>Viruses</taxon>
        <taxon>Duplodnaviria</taxon>
        <taxon>Heunggongvirae</taxon>
        <taxon>Peploviricota</taxon>
        <taxon>Herviviricetes</taxon>
        <taxon>Herpesvirales</taxon>
        <taxon>Orthoherpesviridae</taxon>
        <taxon>Alphaherpesvirinae</taxon>
        <taxon>Simplexvirus</taxon>
        <taxon>Simplexvirus humanalpha2</taxon>
    </lineage>
</organism>
<evidence type="ECO:0000313" key="1">
    <source>
        <dbReference type="EMBL" id="QBH76096.1"/>
    </source>
</evidence>
<evidence type="ECO:0000313" key="2">
    <source>
        <dbReference type="EMBL" id="QBH78356.1"/>
    </source>
</evidence>
<proteinExistence type="predicted"/>
<evidence type="ECO:0000313" key="6">
    <source>
        <dbReference type="EMBL" id="QBH85116.1"/>
    </source>
</evidence>
<dbReference type="EMBL" id="MH790608">
    <property type="protein sequence ID" value="QBH80555.1"/>
    <property type="molecule type" value="Genomic_DNA"/>
</dbReference>